<organism evidence="1">
    <name type="scientific">Cyprideis torosa</name>
    <dbReference type="NCBI Taxonomy" id="163714"/>
    <lineage>
        <taxon>Eukaryota</taxon>
        <taxon>Metazoa</taxon>
        <taxon>Ecdysozoa</taxon>
        <taxon>Arthropoda</taxon>
        <taxon>Crustacea</taxon>
        <taxon>Oligostraca</taxon>
        <taxon>Ostracoda</taxon>
        <taxon>Podocopa</taxon>
        <taxon>Podocopida</taxon>
        <taxon>Cytherocopina</taxon>
        <taxon>Cytheroidea</taxon>
        <taxon>Cytherideidae</taxon>
        <taxon>Cyprideis</taxon>
    </lineage>
</organism>
<dbReference type="CDD" id="cd00037">
    <property type="entry name" value="CLECT"/>
    <property type="match status" value="1"/>
</dbReference>
<dbReference type="EMBL" id="OB663938">
    <property type="protein sequence ID" value="CAD7231847.1"/>
    <property type="molecule type" value="Genomic_DNA"/>
</dbReference>
<dbReference type="SUPFAM" id="SSF56436">
    <property type="entry name" value="C-type lectin-like"/>
    <property type="match status" value="1"/>
</dbReference>
<dbReference type="InterPro" id="IPR001304">
    <property type="entry name" value="C-type_lectin-like"/>
</dbReference>
<evidence type="ECO:0000313" key="1">
    <source>
        <dbReference type="EMBL" id="CAD7231847.1"/>
    </source>
</evidence>
<dbReference type="PROSITE" id="PS50041">
    <property type="entry name" value="C_TYPE_LECTIN_2"/>
    <property type="match status" value="1"/>
</dbReference>
<dbReference type="SMART" id="SM00034">
    <property type="entry name" value="CLECT"/>
    <property type="match status" value="1"/>
</dbReference>
<proteinExistence type="predicted"/>
<dbReference type="InterPro" id="IPR016186">
    <property type="entry name" value="C-type_lectin-like/link_sf"/>
</dbReference>
<dbReference type="OrthoDB" id="6129709at2759"/>
<dbReference type="AlphaFoldDB" id="A0A7R8ZU55"/>
<sequence>MNLEANLCDHPFQETPGGKCLFNPKVILRGTWEEGQQICSWLNENSRLVEIRGYEELEDVTSYLLENDADCSQWPSGGPWIGAVEVQDTNQFIWSSDNSTVVIENWLQGQPNNPTSGDGAMMACEFSYSLVSMAAAKNVATNFTLPSFSSLDGRVAWSAAPARRRLGMLDILRESTWRQLPNEGQIVDLDQQTLFPNSSTRAVELHSNQIGRKKKEVSAGGPGARRSRYPGSGRDVPSRCTTSSATSCPASLSGKFIRGPRVGPIVFLKHAHLFVKNLTMLEVGLLHVLFSLTAHSSKRLHLSSGIQPELLPSSAVDSDLFLRVLLFHGLDLFDLFLRHSHQEGVATHFSCRGVLLREGLEESNPLLIDPVVSTDANEEAVPPDIHTLLRLVTCHVQRVLLQPRDLSEPEGADHEGFMEKITDGVFVFFLHLLMRVLLVLLMLMQHTWQLEFEEAPSPWNPPTSRHPPNSLEVAVIGAGRTSPHPPIFC</sequence>
<accession>A0A7R8ZU55</accession>
<name>A0A7R8ZU55_9CRUS</name>
<reference evidence="1" key="1">
    <citation type="submission" date="2020-11" db="EMBL/GenBank/DDBJ databases">
        <authorList>
            <person name="Tran Van P."/>
        </authorList>
    </citation>
    <scope>NUCLEOTIDE SEQUENCE</scope>
</reference>
<dbReference type="InterPro" id="IPR016187">
    <property type="entry name" value="CTDL_fold"/>
</dbReference>
<dbReference type="Gene3D" id="3.10.100.10">
    <property type="entry name" value="Mannose-Binding Protein A, subunit A"/>
    <property type="match status" value="1"/>
</dbReference>
<protein>
    <submittedName>
        <fullName evidence="1">Uncharacterized protein</fullName>
    </submittedName>
</protein>
<gene>
    <name evidence="1" type="ORF">CTOB1V02_LOCUS9690</name>
</gene>